<dbReference type="Proteomes" id="UP001152523">
    <property type="component" value="Unassembled WGS sequence"/>
</dbReference>
<organism evidence="2 3">
    <name type="scientific">Cuscuta epithymum</name>
    <dbReference type="NCBI Taxonomy" id="186058"/>
    <lineage>
        <taxon>Eukaryota</taxon>
        <taxon>Viridiplantae</taxon>
        <taxon>Streptophyta</taxon>
        <taxon>Embryophyta</taxon>
        <taxon>Tracheophyta</taxon>
        <taxon>Spermatophyta</taxon>
        <taxon>Magnoliopsida</taxon>
        <taxon>eudicotyledons</taxon>
        <taxon>Gunneridae</taxon>
        <taxon>Pentapetalae</taxon>
        <taxon>asterids</taxon>
        <taxon>lamiids</taxon>
        <taxon>Solanales</taxon>
        <taxon>Convolvulaceae</taxon>
        <taxon>Cuscuteae</taxon>
        <taxon>Cuscuta</taxon>
        <taxon>Cuscuta subgen. Cuscuta</taxon>
    </lineage>
</organism>
<feature type="coiled-coil region" evidence="1">
    <location>
        <begin position="14"/>
        <end position="48"/>
    </location>
</feature>
<reference evidence="2" key="1">
    <citation type="submission" date="2022-07" db="EMBL/GenBank/DDBJ databases">
        <authorList>
            <person name="Macas J."/>
            <person name="Novak P."/>
            <person name="Neumann P."/>
        </authorList>
    </citation>
    <scope>NUCLEOTIDE SEQUENCE</scope>
</reference>
<dbReference type="PANTHER" id="PTHR33431:SF12">
    <property type="entry name" value="HIGH MOBILITY GROUP BOX PROTEIN, PUTATIVE (DUF1635)-RELATED"/>
    <property type="match status" value="1"/>
</dbReference>
<proteinExistence type="predicted"/>
<dbReference type="PANTHER" id="PTHR33431">
    <property type="entry name" value="ENABLED-LIKE PROTEIN (DUF1635)"/>
    <property type="match status" value="1"/>
</dbReference>
<name>A0AAV0FJ13_9ASTE</name>
<evidence type="ECO:0000256" key="1">
    <source>
        <dbReference type="SAM" id="Coils"/>
    </source>
</evidence>
<dbReference type="AlphaFoldDB" id="A0AAV0FJ13"/>
<keyword evidence="3" id="KW-1185">Reference proteome</keyword>
<protein>
    <submittedName>
        <fullName evidence="2">Uncharacterized protein</fullName>
    </submittedName>
</protein>
<gene>
    <name evidence="2" type="ORF">CEPIT_LOCUS34474</name>
</gene>
<dbReference type="InterPro" id="IPR012862">
    <property type="entry name" value="DUF1635"/>
</dbReference>
<evidence type="ECO:0000313" key="2">
    <source>
        <dbReference type="EMBL" id="CAH9135393.1"/>
    </source>
</evidence>
<keyword evidence="1" id="KW-0175">Coiled coil</keyword>
<dbReference type="EMBL" id="CAMAPF010000987">
    <property type="protein sequence ID" value="CAH9135393.1"/>
    <property type="molecule type" value="Genomic_DNA"/>
</dbReference>
<accession>A0AAV0FJ13</accession>
<dbReference type="Pfam" id="PF07795">
    <property type="entry name" value="DUF1635"/>
    <property type="match status" value="1"/>
</dbReference>
<comment type="caution">
    <text evidence="2">The sequence shown here is derived from an EMBL/GenBank/DDBJ whole genome shotgun (WGS) entry which is preliminary data.</text>
</comment>
<sequence>MEEMASLWSYQETMDEMRQKLLYTTIELQRLKAQSREETRKSKEYMDQLVQLVHTVIRERDEARNHIQKILNSSCHRHAAGRANSGLTESNNSLSDTQNHYCSSPVESLLDPVSSPVESNSNVHQRVVHGAGGLLDQGSLVIDSLAKGKPLPEKGRFLNAVLEAGPLLQTHLLAGPLPRWRNPPQLKAFHIPQVSLRNFIGDEDEVLAAHSRMVMLNNGGASQQPYFEMSCGSSQMHSSSAMLNFGSNPASGSCGGNQVLISAGSDVDCYGHMGKRQRLL</sequence>
<evidence type="ECO:0000313" key="3">
    <source>
        <dbReference type="Proteomes" id="UP001152523"/>
    </source>
</evidence>